<dbReference type="EMBL" id="FOTO01000001">
    <property type="protein sequence ID" value="SFL31291.1"/>
    <property type="molecule type" value="Genomic_DNA"/>
</dbReference>
<dbReference type="OrthoDB" id="9798691at2"/>
<gene>
    <name evidence="1" type="ORF">SAMN05421830_101528</name>
</gene>
<dbReference type="InterPro" id="IPR035093">
    <property type="entry name" value="RelE/ParE_toxin_dom_sf"/>
</dbReference>
<comment type="caution">
    <text evidence="1">The sequence shown here is derived from an EMBL/GenBank/DDBJ whole genome shotgun (WGS) entry which is preliminary data.</text>
</comment>
<dbReference type="GO" id="GO:0004519">
    <property type="term" value="F:endonuclease activity"/>
    <property type="evidence" value="ECO:0007669"/>
    <property type="project" value="UniProtKB-KW"/>
</dbReference>
<proteinExistence type="predicted"/>
<keyword evidence="1" id="KW-0540">Nuclease</keyword>
<evidence type="ECO:0000313" key="1">
    <source>
        <dbReference type="EMBL" id="SFL31291.1"/>
    </source>
</evidence>
<keyword evidence="2" id="KW-1185">Reference proteome</keyword>
<dbReference type="Gene3D" id="3.30.2310.20">
    <property type="entry name" value="RelE-like"/>
    <property type="match status" value="1"/>
</dbReference>
<organism evidence="1 2">
    <name type="scientific">Desulfomicrobium norvegicum (strain DSM 1741 / NCIMB 8310)</name>
    <name type="common">Desulfovibrio baculatus (strain Norway 4)</name>
    <name type="synonym">Desulfovibrio desulfuricans (strain Norway 4)</name>
    <dbReference type="NCBI Taxonomy" id="52561"/>
    <lineage>
        <taxon>Bacteria</taxon>
        <taxon>Pseudomonadati</taxon>
        <taxon>Thermodesulfobacteriota</taxon>
        <taxon>Desulfovibrionia</taxon>
        <taxon>Desulfovibrionales</taxon>
        <taxon>Desulfomicrobiaceae</taxon>
        <taxon>Desulfomicrobium</taxon>
    </lineage>
</organism>
<dbReference type="AlphaFoldDB" id="A0A8G2C066"/>
<dbReference type="RefSeq" id="WP_092188980.1">
    <property type="nucleotide sequence ID" value="NZ_FOTO01000001.1"/>
</dbReference>
<dbReference type="SUPFAM" id="SSF143011">
    <property type="entry name" value="RelE-like"/>
    <property type="match status" value="1"/>
</dbReference>
<dbReference type="Proteomes" id="UP000199581">
    <property type="component" value="Unassembled WGS sequence"/>
</dbReference>
<keyword evidence="1" id="KW-0378">Hydrolase</keyword>
<reference evidence="1 2" key="1">
    <citation type="submission" date="2016-10" db="EMBL/GenBank/DDBJ databases">
        <authorList>
            <person name="Varghese N."/>
            <person name="Submissions S."/>
        </authorList>
    </citation>
    <scope>NUCLEOTIDE SEQUENCE [LARGE SCALE GENOMIC DNA]</scope>
    <source>
        <strain evidence="1 2">DSM 1741</strain>
    </source>
</reference>
<name>A0A8G2C066_DESNO</name>
<keyword evidence="1" id="KW-0255">Endonuclease</keyword>
<sequence length="93" mass="10837">MNKFAIIFTESYSRRARKFFKAHPELLGQYEKCLFLMEANPFHPSLRIHPLQGRLAGLHSISITMSYRLTIEFLIEDKEIIPVNIGTHDQVYG</sequence>
<evidence type="ECO:0000313" key="2">
    <source>
        <dbReference type="Proteomes" id="UP000199581"/>
    </source>
</evidence>
<protein>
    <submittedName>
        <fullName evidence="1">mRNA-degrading endonuclease (mRNA interferase) YafQ, toxin component of the YafQ-DinJ toxin-antitoxin module</fullName>
    </submittedName>
</protein>
<accession>A0A8G2C066</accession>